<dbReference type="GO" id="GO:0006281">
    <property type="term" value="P:DNA repair"/>
    <property type="evidence" value="ECO:0007669"/>
    <property type="project" value="InterPro"/>
</dbReference>
<organism evidence="4 5">
    <name type="scientific">Pararcticibacter amylolyticus</name>
    <dbReference type="NCBI Taxonomy" id="2173175"/>
    <lineage>
        <taxon>Bacteria</taxon>
        <taxon>Pseudomonadati</taxon>
        <taxon>Bacteroidota</taxon>
        <taxon>Sphingobacteriia</taxon>
        <taxon>Sphingobacteriales</taxon>
        <taxon>Sphingobacteriaceae</taxon>
        <taxon>Pararcticibacter</taxon>
    </lineage>
</organism>
<dbReference type="InterPro" id="IPR050356">
    <property type="entry name" value="SulA_CellDiv_inhibitor"/>
</dbReference>
<dbReference type="SUPFAM" id="SSF56672">
    <property type="entry name" value="DNA/RNA polymerases"/>
    <property type="match status" value="1"/>
</dbReference>
<dbReference type="Gene3D" id="3.40.1170.60">
    <property type="match status" value="1"/>
</dbReference>
<dbReference type="InterPro" id="IPR001126">
    <property type="entry name" value="UmuC"/>
</dbReference>
<dbReference type="PANTHER" id="PTHR35369">
    <property type="entry name" value="BLR3025 PROTEIN-RELATED"/>
    <property type="match status" value="1"/>
</dbReference>
<dbReference type="PANTHER" id="PTHR35369:SF2">
    <property type="entry name" value="BLR3025 PROTEIN"/>
    <property type="match status" value="1"/>
</dbReference>
<reference evidence="4 5" key="1">
    <citation type="submission" date="2018-04" db="EMBL/GenBank/DDBJ databases">
        <title>Pedobacter chongqingensis sp. nov., isolated from a rottenly hemp rope.</title>
        <authorList>
            <person name="Cai Y."/>
        </authorList>
    </citation>
    <scope>NUCLEOTIDE SEQUENCE [LARGE SCALE GENOMIC DNA]</scope>
    <source>
        <strain evidence="4 5">FJ4-8</strain>
    </source>
</reference>
<dbReference type="Gene3D" id="3.30.70.270">
    <property type="match status" value="1"/>
</dbReference>
<dbReference type="InterPro" id="IPR043502">
    <property type="entry name" value="DNA/RNA_pol_sf"/>
</dbReference>
<dbReference type="OrthoDB" id="625722at2"/>
<dbReference type="Pfam" id="PF00817">
    <property type="entry name" value="IMS"/>
    <property type="match status" value="1"/>
</dbReference>
<evidence type="ECO:0000256" key="2">
    <source>
        <dbReference type="ARBA" id="ARBA00022763"/>
    </source>
</evidence>
<gene>
    <name evidence="4" type="ORF">DDR33_19890</name>
</gene>
<protein>
    <submittedName>
        <fullName evidence="4">Nucleotidyltransferase</fullName>
    </submittedName>
</protein>
<feature type="domain" description="UmuC" evidence="3">
    <location>
        <begin position="18"/>
        <end position="151"/>
    </location>
</feature>
<name>A0A2U2PBY3_9SPHI</name>
<dbReference type="CDD" id="cd03468">
    <property type="entry name" value="PolY_like"/>
    <property type="match status" value="1"/>
</dbReference>
<sequence length="499" mass="56432">MQRRYMAIWFPYLMTDRATLGNPQLSGSPLILVTPERNRIVVKAANRQAEEQGIRCGMTATDARAVTADLHTLDYPHEKEERILRNIGLWCIRYTPFVAIDLHDGLILDISGCTHLWGDERGYLKELVLKLRGMGYYARGAIADTVGTAWAVARFGNISPIVSSGEQAGAISSLPPEALRLDQEITDKLHKLGFHTIGSFMSVQRTILRRRFGESLLLQLARALGSVDEHLTAIVPPVPYEERLPCPEPVYTPEAIETAIEKLLESLCPRLQSEGKGVRKAVLKCFRADNKQVQISISTIGGSHSISHLFKLFCLQTEKIEPAMGIELFLLEAQKVEDIDPVQEKLWAGKPGLQDHALAELLDRIAGKIGPDRIKRYLPSEHYWPERSVQLAASLNDKPQTAWYVAGPRPVRLLSQPEPIEVMSLLPDYPPRVFSCKGKRHIVTRADGPERIEQEWWLGKGEHRDYYAVEDEEGLRYWLFRSGHYDGENGHWYLHGYFA</sequence>
<evidence type="ECO:0000313" key="5">
    <source>
        <dbReference type="Proteomes" id="UP000245647"/>
    </source>
</evidence>
<keyword evidence="4" id="KW-0808">Transferase</keyword>
<dbReference type="GO" id="GO:0016740">
    <property type="term" value="F:transferase activity"/>
    <property type="evidence" value="ECO:0007669"/>
    <property type="project" value="UniProtKB-KW"/>
</dbReference>
<accession>A0A2U2PBY3</accession>
<proteinExistence type="inferred from homology"/>
<evidence type="ECO:0000259" key="3">
    <source>
        <dbReference type="Pfam" id="PF00817"/>
    </source>
</evidence>
<comment type="caution">
    <text evidence="4">The sequence shown here is derived from an EMBL/GenBank/DDBJ whole genome shotgun (WGS) entry which is preliminary data.</text>
</comment>
<keyword evidence="2" id="KW-0227">DNA damage</keyword>
<dbReference type="Proteomes" id="UP000245647">
    <property type="component" value="Unassembled WGS sequence"/>
</dbReference>
<dbReference type="InterPro" id="IPR043128">
    <property type="entry name" value="Rev_trsase/Diguanyl_cyclase"/>
</dbReference>
<keyword evidence="5" id="KW-1185">Reference proteome</keyword>
<evidence type="ECO:0000256" key="1">
    <source>
        <dbReference type="ARBA" id="ARBA00010945"/>
    </source>
</evidence>
<evidence type="ECO:0000313" key="4">
    <source>
        <dbReference type="EMBL" id="PWG78916.1"/>
    </source>
</evidence>
<dbReference type="EMBL" id="QEAS01000019">
    <property type="protein sequence ID" value="PWG78916.1"/>
    <property type="molecule type" value="Genomic_DNA"/>
</dbReference>
<comment type="similarity">
    <text evidence="1">Belongs to the DNA polymerase type-Y family.</text>
</comment>
<dbReference type="AlphaFoldDB" id="A0A2U2PBY3"/>